<organism evidence="1">
    <name type="scientific">marine sediment metagenome</name>
    <dbReference type="NCBI Taxonomy" id="412755"/>
    <lineage>
        <taxon>unclassified sequences</taxon>
        <taxon>metagenomes</taxon>
        <taxon>ecological metagenomes</taxon>
    </lineage>
</organism>
<reference evidence="1" key="1">
    <citation type="journal article" date="2014" name="Front. Microbiol.">
        <title>High frequency of phylogenetically diverse reductive dehalogenase-homologous genes in deep subseafloor sedimentary metagenomes.</title>
        <authorList>
            <person name="Kawai M."/>
            <person name="Futagami T."/>
            <person name="Toyoda A."/>
            <person name="Takaki Y."/>
            <person name="Nishi S."/>
            <person name="Hori S."/>
            <person name="Arai W."/>
            <person name="Tsubouchi T."/>
            <person name="Morono Y."/>
            <person name="Uchiyama I."/>
            <person name="Ito T."/>
            <person name="Fujiyama A."/>
            <person name="Inagaki F."/>
            <person name="Takami H."/>
        </authorList>
    </citation>
    <scope>NUCLEOTIDE SEQUENCE</scope>
    <source>
        <strain evidence="1">Expedition CK06-06</strain>
    </source>
</reference>
<name>X0YVX7_9ZZZZ</name>
<protein>
    <submittedName>
        <fullName evidence="1">Uncharacterized protein</fullName>
    </submittedName>
</protein>
<dbReference type="AlphaFoldDB" id="X0YVX7"/>
<accession>X0YVX7</accession>
<sequence length="65" mass="7578">TGNIYALKVYKEEVNWDKIERSAELSLSLQHPNLMSCKTFFTDRVLNPTPYRNPSVHLMTVYTCL</sequence>
<comment type="caution">
    <text evidence="1">The sequence shown here is derived from an EMBL/GenBank/DDBJ whole genome shotgun (WGS) entry which is preliminary data.</text>
</comment>
<proteinExistence type="predicted"/>
<dbReference type="EMBL" id="BART01006264">
    <property type="protein sequence ID" value="GAG60375.1"/>
    <property type="molecule type" value="Genomic_DNA"/>
</dbReference>
<gene>
    <name evidence="1" type="ORF">S01H4_14280</name>
</gene>
<feature type="non-terminal residue" evidence="1">
    <location>
        <position position="1"/>
    </location>
</feature>
<evidence type="ECO:0000313" key="1">
    <source>
        <dbReference type="EMBL" id="GAG60375.1"/>
    </source>
</evidence>